<name>A0A2M4D1A0_ANODA</name>
<proteinExistence type="predicted"/>
<feature type="compositionally biased region" description="Basic and acidic residues" evidence="1">
    <location>
        <begin position="36"/>
        <end position="46"/>
    </location>
</feature>
<evidence type="ECO:0000256" key="1">
    <source>
        <dbReference type="SAM" id="MobiDB-lite"/>
    </source>
</evidence>
<evidence type="ECO:0000313" key="2">
    <source>
        <dbReference type="EMBL" id="MBW71360.1"/>
    </source>
</evidence>
<sequence length="83" mass="9198">MMVFFCALPSSSLASTTHHLSTFVRESRPSDATGAKIERQQKDSGLRCRLPQQQQKKPIPCTSPKYPRTEPSLPVPIPCSRTG</sequence>
<dbReference type="AlphaFoldDB" id="A0A2M4D1A0"/>
<feature type="region of interest" description="Disordered" evidence="1">
    <location>
        <begin position="24"/>
        <end position="83"/>
    </location>
</feature>
<accession>A0A2M4D1A0</accession>
<dbReference type="EMBL" id="GGFL01007182">
    <property type="protein sequence ID" value="MBW71360.1"/>
    <property type="molecule type" value="Transcribed_RNA"/>
</dbReference>
<organism evidence="2">
    <name type="scientific">Anopheles darlingi</name>
    <name type="common">Mosquito</name>
    <dbReference type="NCBI Taxonomy" id="43151"/>
    <lineage>
        <taxon>Eukaryota</taxon>
        <taxon>Metazoa</taxon>
        <taxon>Ecdysozoa</taxon>
        <taxon>Arthropoda</taxon>
        <taxon>Hexapoda</taxon>
        <taxon>Insecta</taxon>
        <taxon>Pterygota</taxon>
        <taxon>Neoptera</taxon>
        <taxon>Endopterygota</taxon>
        <taxon>Diptera</taxon>
        <taxon>Nematocera</taxon>
        <taxon>Culicoidea</taxon>
        <taxon>Culicidae</taxon>
        <taxon>Anophelinae</taxon>
        <taxon>Anopheles</taxon>
    </lineage>
</organism>
<protein>
    <submittedName>
        <fullName evidence="2">Putative secreted protein</fullName>
    </submittedName>
</protein>
<reference evidence="2" key="1">
    <citation type="submission" date="2018-01" db="EMBL/GenBank/DDBJ databases">
        <title>An insight into the sialome of Amazonian anophelines.</title>
        <authorList>
            <person name="Ribeiro J.M."/>
            <person name="Scarpassa V."/>
            <person name="Calvo E."/>
        </authorList>
    </citation>
    <scope>NUCLEOTIDE SEQUENCE</scope>
</reference>